<evidence type="ECO:0000256" key="3">
    <source>
        <dbReference type="ARBA" id="ARBA00023155"/>
    </source>
</evidence>
<name>A0A8B7P6P9_HYAAZ</name>
<dbReference type="AlphaFoldDB" id="A0A8B7P6P9"/>
<dbReference type="InterPro" id="IPR050877">
    <property type="entry name" value="EMX-VAX-Noto_Homeobox_TFs"/>
</dbReference>
<feature type="non-terminal residue" evidence="10">
    <location>
        <position position="1"/>
    </location>
</feature>
<feature type="compositionally biased region" description="Polar residues" evidence="7">
    <location>
        <begin position="215"/>
        <end position="224"/>
    </location>
</feature>
<keyword evidence="2 5" id="KW-0238">DNA-binding</keyword>
<sequence length="307" mass="33450">FSSRQLTLLDAAFRRNAYLVGRERAQLARQLGLSETQVKVWYQNRRTKDKRDKEKEPEPFLPVFGKRNFLPSLGLPSLSSGPLRGAPQEPYKFLLKDPCSVSGSHVTDTQLVQTPNAANQIAETCRIDSRLGQVSSKDNDTQGISAPGKTLSSLSVENLVPKKPTWQTTLSDGVNLAKTGTVQSPVTREGYTASLDLPHLGYTQAHQGSDELSRGNPQFTSSISPDRGTCNGKFFSPYAALAPSSCYSPLGMFKPPSTSFYSTVSSLPRAQLSSDVYSMSSPVYPNIPTPIRVELGGLEPGKWMSTS</sequence>
<evidence type="ECO:0000256" key="2">
    <source>
        <dbReference type="ARBA" id="ARBA00023125"/>
    </source>
</evidence>
<reference evidence="10" key="1">
    <citation type="submission" date="2025-08" db="UniProtKB">
        <authorList>
            <consortium name="RefSeq"/>
        </authorList>
    </citation>
    <scope>IDENTIFICATION</scope>
    <source>
        <tissue evidence="10">Whole organism</tissue>
    </source>
</reference>
<comment type="subcellular location">
    <subcellularLocation>
        <location evidence="1 5 6">Nucleus</location>
    </subcellularLocation>
</comment>
<dbReference type="RefSeq" id="XP_018021557.2">
    <property type="nucleotide sequence ID" value="XM_018166068.2"/>
</dbReference>
<dbReference type="InterPro" id="IPR017970">
    <property type="entry name" value="Homeobox_CS"/>
</dbReference>
<dbReference type="Proteomes" id="UP000694843">
    <property type="component" value="Unplaced"/>
</dbReference>
<accession>A0A8B7P6P9</accession>
<feature type="region of interest" description="Disordered" evidence="7">
    <location>
        <begin position="206"/>
        <end position="226"/>
    </location>
</feature>
<dbReference type="InterPro" id="IPR001356">
    <property type="entry name" value="HD"/>
</dbReference>
<evidence type="ECO:0000256" key="5">
    <source>
        <dbReference type="PROSITE-ProRule" id="PRU00108"/>
    </source>
</evidence>
<organism evidence="9 10">
    <name type="scientific">Hyalella azteca</name>
    <name type="common">Amphipod</name>
    <dbReference type="NCBI Taxonomy" id="294128"/>
    <lineage>
        <taxon>Eukaryota</taxon>
        <taxon>Metazoa</taxon>
        <taxon>Ecdysozoa</taxon>
        <taxon>Arthropoda</taxon>
        <taxon>Crustacea</taxon>
        <taxon>Multicrustacea</taxon>
        <taxon>Malacostraca</taxon>
        <taxon>Eumalacostraca</taxon>
        <taxon>Peracarida</taxon>
        <taxon>Amphipoda</taxon>
        <taxon>Senticaudata</taxon>
        <taxon>Talitrida</taxon>
        <taxon>Talitroidea</taxon>
        <taxon>Hyalellidae</taxon>
        <taxon>Hyalella</taxon>
    </lineage>
</organism>
<evidence type="ECO:0000313" key="10">
    <source>
        <dbReference type="RefSeq" id="XP_018021557.2"/>
    </source>
</evidence>
<evidence type="ECO:0000256" key="6">
    <source>
        <dbReference type="RuleBase" id="RU000682"/>
    </source>
</evidence>
<dbReference type="PANTHER" id="PTHR24339">
    <property type="entry name" value="HOMEOBOX PROTEIN EMX-RELATED"/>
    <property type="match status" value="1"/>
</dbReference>
<proteinExistence type="predicted"/>
<dbReference type="InterPro" id="IPR009057">
    <property type="entry name" value="Homeodomain-like_sf"/>
</dbReference>
<dbReference type="PRINTS" id="PR00031">
    <property type="entry name" value="HTHREPRESSR"/>
</dbReference>
<dbReference type="Gene3D" id="1.10.10.60">
    <property type="entry name" value="Homeodomain-like"/>
    <property type="match status" value="1"/>
</dbReference>
<dbReference type="Pfam" id="PF00046">
    <property type="entry name" value="Homeodomain"/>
    <property type="match status" value="1"/>
</dbReference>
<dbReference type="SUPFAM" id="SSF46689">
    <property type="entry name" value="Homeodomain-like"/>
    <property type="match status" value="1"/>
</dbReference>
<keyword evidence="4 5" id="KW-0539">Nucleus</keyword>
<feature type="DNA-binding region" description="Homeobox" evidence="5">
    <location>
        <begin position="3"/>
        <end position="53"/>
    </location>
</feature>
<dbReference type="SMART" id="SM00389">
    <property type="entry name" value="HOX"/>
    <property type="match status" value="1"/>
</dbReference>
<feature type="domain" description="Homeobox" evidence="8">
    <location>
        <begin position="1"/>
        <end position="52"/>
    </location>
</feature>
<dbReference type="OrthoDB" id="6159439at2759"/>
<dbReference type="KEGG" id="hazt:108677789"/>
<dbReference type="GO" id="GO:0000981">
    <property type="term" value="F:DNA-binding transcription factor activity, RNA polymerase II-specific"/>
    <property type="evidence" value="ECO:0007669"/>
    <property type="project" value="InterPro"/>
</dbReference>
<dbReference type="InterPro" id="IPR020479">
    <property type="entry name" value="HD_metazoa"/>
</dbReference>
<dbReference type="GO" id="GO:0007420">
    <property type="term" value="P:brain development"/>
    <property type="evidence" value="ECO:0007669"/>
    <property type="project" value="TreeGrafter"/>
</dbReference>
<dbReference type="GO" id="GO:0030182">
    <property type="term" value="P:neuron differentiation"/>
    <property type="evidence" value="ECO:0007669"/>
    <property type="project" value="TreeGrafter"/>
</dbReference>
<dbReference type="PROSITE" id="PS50071">
    <property type="entry name" value="HOMEOBOX_2"/>
    <property type="match status" value="1"/>
</dbReference>
<dbReference type="GeneID" id="108677789"/>
<dbReference type="PROSITE" id="PS00027">
    <property type="entry name" value="HOMEOBOX_1"/>
    <property type="match status" value="1"/>
</dbReference>
<evidence type="ECO:0000313" key="9">
    <source>
        <dbReference type="Proteomes" id="UP000694843"/>
    </source>
</evidence>
<keyword evidence="9" id="KW-1185">Reference proteome</keyword>
<dbReference type="GO" id="GO:0000978">
    <property type="term" value="F:RNA polymerase II cis-regulatory region sequence-specific DNA binding"/>
    <property type="evidence" value="ECO:0007669"/>
    <property type="project" value="TreeGrafter"/>
</dbReference>
<dbReference type="CDD" id="cd00086">
    <property type="entry name" value="homeodomain"/>
    <property type="match status" value="1"/>
</dbReference>
<dbReference type="GO" id="GO:0005634">
    <property type="term" value="C:nucleus"/>
    <property type="evidence" value="ECO:0007669"/>
    <property type="project" value="UniProtKB-SubCell"/>
</dbReference>
<evidence type="ECO:0000256" key="7">
    <source>
        <dbReference type="SAM" id="MobiDB-lite"/>
    </source>
</evidence>
<dbReference type="PRINTS" id="PR00024">
    <property type="entry name" value="HOMEOBOX"/>
</dbReference>
<protein>
    <submittedName>
        <fullName evidence="10">Uncharacterized protein LOC108677789</fullName>
    </submittedName>
</protein>
<evidence type="ECO:0000259" key="8">
    <source>
        <dbReference type="PROSITE" id="PS50071"/>
    </source>
</evidence>
<dbReference type="InterPro" id="IPR000047">
    <property type="entry name" value="HTH_motif"/>
</dbReference>
<gene>
    <name evidence="10" type="primary">LOC108677789</name>
</gene>
<evidence type="ECO:0000256" key="1">
    <source>
        <dbReference type="ARBA" id="ARBA00004123"/>
    </source>
</evidence>
<dbReference type="PANTHER" id="PTHR24339:SF28">
    <property type="entry name" value="E5-RELATED"/>
    <property type="match status" value="1"/>
</dbReference>
<keyword evidence="3 5" id="KW-0371">Homeobox</keyword>
<evidence type="ECO:0000256" key="4">
    <source>
        <dbReference type="ARBA" id="ARBA00023242"/>
    </source>
</evidence>